<dbReference type="AlphaFoldDB" id="D4F461"/>
<proteinExistence type="inferred from homology"/>
<gene>
    <name evidence="3" type="ORF">EDWATA_01530</name>
</gene>
<dbReference type="GO" id="GO:0006313">
    <property type="term" value="P:DNA transposition"/>
    <property type="evidence" value="ECO:0007669"/>
    <property type="project" value="InterPro"/>
</dbReference>
<name>D4F461_EDWTA</name>
<keyword evidence="2" id="KW-0175">Coiled coil</keyword>
<dbReference type="EMBL" id="ADGK01000087">
    <property type="protein sequence ID" value="EFE23432.1"/>
    <property type="molecule type" value="Genomic_DNA"/>
</dbReference>
<dbReference type="Gene3D" id="1.10.10.10">
    <property type="entry name" value="Winged helix-like DNA-binding domain superfamily/Winged helix DNA-binding domain"/>
    <property type="match status" value="1"/>
</dbReference>
<protein>
    <recommendedName>
        <fullName evidence="5">Transposase</fullName>
    </recommendedName>
</protein>
<feature type="coiled-coil region" evidence="2">
    <location>
        <begin position="49"/>
        <end position="76"/>
    </location>
</feature>
<dbReference type="InterPro" id="IPR036388">
    <property type="entry name" value="WH-like_DNA-bd_sf"/>
</dbReference>
<dbReference type="Proteomes" id="UP000003692">
    <property type="component" value="Unassembled WGS sequence"/>
</dbReference>
<evidence type="ECO:0000256" key="1">
    <source>
        <dbReference type="ARBA" id="ARBA00009964"/>
    </source>
</evidence>
<sequence length="91" mass="10659">MLIEQRESYPSEHAAIKSIAPKIGCSIDTLRYWLRQHERDVGGGDAGLTTAERQRLKKLEREVRELRRSNDILRQASAYFAKAEFDRLWKK</sequence>
<dbReference type="HOGENOM" id="CLU_027402_33_6_6"/>
<dbReference type="InterPro" id="IPR009057">
    <property type="entry name" value="Homeodomain-like_sf"/>
</dbReference>
<accession>D4F461</accession>
<evidence type="ECO:0000256" key="2">
    <source>
        <dbReference type="SAM" id="Coils"/>
    </source>
</evidence>
<evidence type="ECO:0008006" key="5">
    <source>
        <dbReference type="Google" id="ProtNLM"/>
    </source>
</evidence>
<dbReference type="GO" id="GO:0004803">
    <property type="term" value="F:transposase activity"/>
    <property type="evidence" value="ECO:0007669"/>
    <property type="project" value="InterPro"/>
</dbReference>
<comment type="similarity">
    <text evidence="1">Belongs to the transposase 8 family.</text>
</comment>
<evidence type="ECO:0000313" key="4">
    <source>
        <dbReference type="Proteomes" id="UP000003692"/>
    </source>
</evidence>
<dbReference type="GO" id="GO:0003677">
    <property type="term" value="F:DNA binding"/>
    <property type="evidence" value="ECO:0007669"/>
    <property type="project" value="InterPro"/>
</dbReference>
<dbReference type="Pfam" id="PF01527">
    <property type="entry name" value="HTH_Tnp_1"/>
    <property type="match status" value="1"/>
</dbReference>
<dbReference type="InterPro" id="IPR002514">
    <property type="entry name" value="Transposase_8"/>
</dbReference>
<organism evidence="3 4">
    <name type="scientific">Edwardsiella tarda ATCC 23685</name>
    <dbReference type="NCBI Taxonomy" id="500638"/>
    <lineage>
        <taxon>Bacteria</taxon>
        <taxon>Pseudomonadati</taxon>
        <taxon>Pseudomonadota</taxon>
        <taxon>Gammaproteobacteria</taxon>
        <taxon>Enterobacterales</taxon>
        <taxon>Hafniaceae</taxon>
        <taxon>Edwardsiella</taxon>
    </lineage>
</organism>
<dbReference type="SUPFAM" id="SSF46689">
    <property type="entry name" value="Homeodomain-like"/>
    <property type="match status" value="1"/>
</dbReference>
<reference evidence="3 4" key="1">
    <citation type="submission" date="2010-02" db="EMBL/GenBank/DDBJ databases">
        <authorList>
            <person name="Weinstock G."/>
            <person name="Sodergren E."/>
            <person name="Clifton S."/>
            <person name="Fulton L."/>
            <person name="Fulton B."/>
            <person name="Courtney L."/>
            <person name="Fronick C."/>
            <person name="Harrison M."/>
            <person name="Strong C."/>
            <person name="Farmer C."/>
            <person name="Delahaunty K."/>
            <person name="Markovic C."/>
            <person name="Hall O."/>
            <person name="Minx P."/>
            <person name="Tomlinson C."/>
            <person name="Mitreva M."/>
            <person name="Nelson J."/>
            <person name="Hou S."/>
            <person name="Wollam A."/>
            <person name="Pepin K.H."/>
            <person name="Johnson M."/>
            <person name="Bhonagiri V."/>
            <person name="Zhang X."/>
            <person name="Suruliraj S."/>
            <person name="Warren W."/>
            <person name="Chinwalla A."/>
            <person name="Mardis E.R."/>
            <person name="Wilson R.K."/>
        </authorList>
    </citation>
    <scope>NUCLEOTIDE SEQUENCE [LARGE SCALE GENOMIC DNA]</scope>
    <source>
        <strain evidence="3 4">ATCC 23685</strain>
    </source>
</reference>
<comment type="caution">
    <text evidence="3">The sequence shown here is derived from an EMBL/GenBank/DDBJ whole genome shotgun (WGS) entry which is preliminary data.</text>
</comment>
<evidence type="ECO:0000313" key="3">
    <source>
        <dbReference type="EMBL" id="EFE23432.1"/>
    </source>
</evidence>